<dbReference type="Proteomes" id="UP000269331">
    <property type="component" value="Chromosome"/>
</dbReference>
<reference evidence="1 2" key="1">
    <citation type="journal article" date="2018" name="Genome Biol. Evol.">
        <title>Complete Genome Sequence of Streptococcus ruminantium sp. nov. GUT-187T (=DSM 104980T =JCM 31869T), the Type Strain of S. ruminantium, and Comparison with Genome Sequences of Streptococcus suis Strains.</title>
        <authorList>
            <person name="Tohya M."/>
            <person name="Sekizaki T."/>
            <person name="Miyoshi-Akiyama T."/>
        </authorList>
    </citation>
    <scope>NUCLEOTIDE SEQUENCE [LARGE SCALE GENOMIC DNA]</scope>
    <source>
        <strain evidence="1 2">GUT187T</strain>
    </source>
</reference>
<dbReference type="EMBL" id="AP018400">
    <property type="protein sequence ID" value="BBA92755.1"/>
    <property type="molecule type" value="Genomic_DNA"/>
</dbReference>
<dbReference type="KEGG" id="srq:SR187_5750"/>
<proteinExistence type="predicted"/>
<sequence length="41" mass="4715">MAGQQSKILRGNDLEKEAAKINKITKRLEIWFKQTLISSLL</sequence>
<gene>
    <name evidence="1" type="ORF">SR187_5750</name>
</gene>
<evidence type="ECO:0000313" key="2">
    <source>
        <dbReference type="Proteomes" id="UP000269331"/>
    </source>
</evidence>
<name>A0A2Z5TQT3_9STRE</name>
<accession>A0A2Z5TQT3</accession>
<protein>
    <submittedName>
        <fullName evidence="1">Uncharacterized protein</fullName>
    </submittedName>
</protein>
<evidence type="ECO:0000313" key="1">
    <source>
        <dbReference type="EMBL" id="BBA92755.1"/>
    </source>
</evidence>
<organism evidence="1 2">
    <name type="scientific">Streptococcus ruminantium</name>
    <dbReference type="NCBI Taxonomy" id="1917441"/>
    <lineage>
        <taxon>Bacteria</taxon>
        <taxon>Bacillati</taxon>
        <taxon>Bacillota</taxon>
        <taxon>Bacilli</taxon>
        <taxon>Lactobacillales</taxon>
        <taxon>Streptococcaceae</taxon>
        <taxon>Streptococcus</taxon>
    </lineage>
</organism>
<dbReference type="AlphaFoldDB" id="A0A2Z5TQT3"/>